<dbReference type="SUPFAM" id="SSF158682">
    <property type="entry name" value="TerB-like"/>
    <property type="match status" value="1"/>
</dbReference>
<feature type="domain" description="Co-chaperone DjlA N-terminal" evidence="1">
    <location>
        <begin position="28"/>
        <end position="144"/>
    </location>
</feature>
<evidence type="ECO:0000259" key="1">
    <source>
        <dbReference type="Pfam" id="PF05099"/>
    </source>
</evidence>
<dbReference type="Proteomes" id="UP000308828">
    <property type="component" value="Unassembled WGS sequence"/>
</dbReference>
<dbReference type="AlphaFoldDB" id="A0A4S8NZL1"/>
<sequence length="158" mass="17890">MFERLQAFFQGLAQQSESAALAPDDPRITVAALCFQIMEADGVVRDRERRKLEEILKEKYGLDGAALQKLMVAAQAAESDAVDYYRFTTALKRQLDVDQRLNLVGILWDIVYADGDRSEMEDHAIWRVAELLGISQRESIHLRQEAAYRAGLDATQDD</sequence>
<dbReference type="InterPro" id="IPR029024">
    <property type="entry name" value="TerB-like"/>
</dbReference>
<evidence type="ECO:0000313" key="3">
    <source>
        <dbReference type="Proteomes" id="UP000308828"/>
    </source>
</evidence>
<organism evidence="2 3">
    <name type="scientific">Peteryoungia ipomoeae</name>
    <dbReference type="NCBI Taxonomy" id="1210932"/>
    <lineage>
        <taxon>Bacteria</taxon>
        <taxon>Pseudomonadati</taxon>
        <taxon>Pseudomonadota</taxon>
        <taxon>Alphaproteobacteria</taxon>
        <taxon>Hyphomicrobiales</taxon>
        <taxon>Rhizobiaceae</taxon>
        <taxon>Peteryoungia</taxon>
    </lineage>
</organism>
<accession>A0A4S8NZL1</accession>
<gene>
    <name evidence="2" type="ORF">FAA97_13945</name>
</gene>
<dbReference type="RefSeq" id="WP_136599151.1">
    <property type="nucleotide sequence ID" value="NZ_STGV01000004.1"/>
</dbReference>
<name>A0A4S8NZL1_9HYPH</name>
<dbReference type="InterPro" id="IPR007791">
    <property type="entry name" value="DjlA_N"/>
</dbReference>
<dbReference type="OrthoDB" id="5402150at2"/>
<evidence type="ECO:0000313" key="2">
    <source>
        <dbReference type="EMBL" id="THV22381.1"/>
    </source>
</evidence>
<keyword evidence="3" id="KW-1185">Reference proteome</keyword>
<dbReference type="Pfam" id="PF05099">
    <property type="entry name" value="TerB"/>
    <property type="match status" value="1"/>
</dbReference>
<comment type="caution">
    <text evidence="2">The sequence shown here is derived from an EMBL/GenBank/DDBJ whole genome shotgun (WGS) entry which is preliminary data.</text>
</comment>
<proteinExistence type="predicted"/>
<dbReference type="EMBL" id="STGV01000004">
    <property type="protein sequence ID" value="THV22381.1"/>
    <property type="molecule type" value="Genomic_DNA"/>
</dbReference>
<reference evidence="2 3" key="1">
    <citation type="submission" date="2019-04" db="EMBL/GenBank/DDBJ databases">
        <title>Genome sequence of strain shin9-1.</title>
        <authorList>
            <person name="Gao J."/>
            <person name="Sun J."/>
        </authorList>
    </citation>
    <scope>NUCLEOTIDE SEQUENCE [LARGE SCALE GENOMIC DNA]</scope>
    <source>
        <strain evidence="3">shin9-1</strain>
    </source>
</reference>
<dbReference type="CDD" id="cd07313">
    <property type="entry name" value="terB_like_2"/>
    <property type="match status" value="1"/>
</dbReference>
<dbReference type="Gene3D" id="1.10.3680.10">
    <property type="entry name" value="TerB-like"/>
    <property type="match status" value="1"/>
</dbReference>
<protein>
    <recommendedName>
        <fullName evidence="1">Co-chaperone DjlA N-terminal domain-containing protein</fullName>
    </recommendedName>
</protein>